<keyword evidence="10" id="KW-1185">Reference proteome</keyword>
<keyword evidence="3" id="KW-1003">Cell membrane</keyword>
<reference evidence="9 10" key="1">
    <citation type="submission" date="2019-06" db="EMBL/GenBank/DDBJ databases">
        <title>Sequencing the genomes of 1000 actinobacteria strains.</title>
        <authorList>
            <person name="Klenk H.-P."/>
        </authorList>
    </citation>
    <scope>NUCLEOTIDE SEQUENCE [LARGE SCALE GENOMIC DNA]</scope>
    <source>
        <strain evidence="9 10">DSM 45456</strain>
    </source>
</reference>
<organism evidence="9 10">
    <name type="scientific">Saccharothrix saharensis</name>
    <dbReference type="NCBI Taxonomy" id="571190"/>
    <lineage>
        <taxon>Bacteria</taxon>
        <taxon>Bacillati</taxon>
        <taxon>Actinomycetota</taxon>
        <taxon>Actinomycetes</taxon>
        <taxon>Pseudonocardiales</taxon>
        <taxon>Pseudonocardiaceae</taxon>
        <taxon>Saccharothrix</taxon>
    </lineage>
</organism>
<feature type="transmembrane region" description="Helical" evidence="7">
    <location>
        <begin position="106"/>
        <end position="126"/>
    </location>
</feature>
<dbReference type="AlphaFoldDB" id="A0A543JAD6"/>
<dbReference type="InterPro" id="IPR000620">
    <property type="entry name" value="EamA_dom"/>
</dbReference>
<evidence type="ECO:0000259" key="8">
    <source>
        <dbReference type="Pfam" id="PF00892"/>
    </source>
</evidence>
<protein>
    <submittedName>
        <fullName evidence="9">Threonine/homoserine efflux transporter RhtA</fullName>
    </submittedName>
</protein>
<comment type="similarity">
    <text evidence="2">Belongs to the EamA transporter family.</text>
</comment>
<proteinExistence type="inferred from homology"/>
<feature type="transmembrane region" description="Helical" evidence="7">
    <location>
        <begin position="80"/>
        <end position="100"/>
    </location>
</feature>
<evidence type="ECO:0000256" key="4">
    <source>
        <dbReference type="ARBA" id="ARBA00022692"/>
    </source>
</evidence>
<accession>A0A543JAD6</accession>
<feature type="transmembrane region" description="Helical" evidence="7">
    <location>
        <begin position="262"/>
        <end position="282"/>
    </location>
</feature>
<comment type="caution">
    <text evidence="9">The sequence shown here is derived from an EMBL/GenBank/DDBJ whole genome shotgun (WGS) entry which is preliminary data.</text>
</comment>
<dbReference type="Pfam" id="PF00892">
    <property type="entry name" value="EamA"/>
    <property type="match status" value="2"/>
</dbReference>
<dbReference type="Proteomes" id="UP000316628">
    <property type="component" value="Unassembled WGS sequence"/>
</dbReference>
<keyword evidence="6 7" id="KW-0472">Membrane</keyword>
<dbReference type="PANTHER" id="PTHR32322:SF18">
    <property type="entry name" value="S-ADENOSYLMETHIONINE_S-ADENOSYLHOMOCYSTEINE TRANSPORTER"/>
    <property type="match status" value="1"/>
</dbReference>
<dbReference type="InterPro" id="IPR050638">
    <property type="entry name" value="AA-Vitamin_Transporters"/>
</dbReference>
<keyword evidence="5 7" id="KW-1133">Transmembrane helix</keyword>
<feature type="domain" description="EamA" evidence="8">
    <location>
        <begin position="163"/>
        <end position="304"/>
    </location>
</feature>
<evidence type="ECO:0000256" key="2">
    <source>
        <dbReference type="ARBA" id="ARBA00007362"/>
    </source>
</evidence>
<dbReference type="RefSeq" id="WP_141977314.1">
    <property type="nucleotide sequence ID" value="NZ_VFPP01000001.1"/>
</dbReference>
<feature type="transmembrane region" description="Helical" evidence="7">
    <location>
        <begin position="160"/>
        <end position="180"/>
    </location>
</feature>
<evidence type="ECO:0000256" key="6">
    <source>
        <dbReference type="ARBA" id="ARBA00023136"/>
    </source>
</evidence>
<dbReference type="OrthoDB" id="154915at2"/>
<dbReference type="InterPro" id="IPR037185">
    <property type="entry name" value="EmrE-like"/>
</dbReference>
<keyword evidence="4 7" id="KW-0812">Transmembrane</keyword>
<evidence type="ECO:0000256" key="3">
    <source>
        <dbReference type="ARBA" id="ARBA00022475"/>
    </source>
</evidence>
<comment type="subcellular location">
    <subcellularLocation>
        <location evidence="1">Cell membrane</location>
        <topology evidence="1">Multi-pass membrane protein</topology>
    </subcellularLocation>
</comment>
<evidence type="ECO:0000256" key="1">
    <source>
        <dbReference type="ARBA" id="ARBA00004651"/>
    </source>
</evidence>
<feature type="transmembrane region" description="Helical" evidence="7">
    <location>
        <begin position="45"/>
        <end position="68"/>
    </location>
</feature>
<feature type="transmembrane region" description="Helical" evidence="7">
    <location>
        <begin position="192"/>
        <end position="218"/>
    </location>
</feature>
<dbReference type="SUPFAM" id="SSF103481">
    <property type="entry name" value="Multidrug resistance efflux transporter EmrE"/>
    <property type="match status" value="2"/>
</dbReference>
<evidence type="ECO:0000313" key="9">
    <source>
        <dbReference type="EMBL" id="TQM79782.1"/>
    </source>
</evidence>
<evidence type="ECO:0000256" key="5">
    <source>
        <dbReference type="ARBA" id="ARBA00022989"/>
    </source>
</evidence>
<sequence length="325" mass="32603">MATMTHDTQVGGRVRAGLGFALLSASSFGLSGPLARGLMDAGWSSAAAVAARVLLAAAVLTPIAAVALRGRWSLLRRTAPLITAYGLVAVAGCQLAFFNAVAHMEVGVALLVEYTAPVAVVGWLWLRHGQRPTRLTALGGVLGLLGLLLVLDVVSGARVSAVGVLWALAAMVGAAVYFVLNARDADGLPGVVLAAGGLLVGGVVLVLAGAVGIVGFSVSAEPVAFDGFTVAWWPPLLALGVVTAALAYVAGIAATRRLGSRLASFVALTEVVMALVFAWLLLGEAPGPVQLAGGASILGGVVAVKLGEPRGGRAPRSAEGPASTR</sequence>
<dbReference type="GO" id="GO:0005886">
    <property type="term" value="C:plasma membrane"/>
    <property type="evidence" value="ECO:0007669"/>
    <property type="project" value="UniProtKB-SubCell"/>
</dbReference>
<evidence type="ECO:0000256" key="7">
    <source>
        <dbReference type="SAM" id="Phobius"/>
    </source>
</evidence>
<evidence type="ECO:0000313" key="10">
    <source>
        <dbReference type="Proteomes" id="UP000316628"/>
    </source>
</evidence>
<dbReference type="PANTHER" id="PTHR32322">
    <property type="entry name" value="INNER MEMBRANE TRANSPORTER"/>
    <property type="match status" value="1"/>
</dbReference>
<name>A0A543JAD6_9PSEU</name>
<feature type="transmembrane region" description="Helical" evidence="7">
    <location>
        <begin position="230"/>
        <end position="250"/>
    </location>
</feature>
<feature type="transmembrane region" description="Helical" evidence="7">
    <location>
        <begin position="135"/>
        <end position="154"/>
    </location>
</feature>
<dbReference type="EMBL" id="VFPP01000001">
    <property type="protein sequence ID" value="TQM79782.1"/>
    <property type="molecule type" value="Genomic_DNA"/>
</dbReference>
<gene>
    <name evidence="9" type="ORF">FHX81_2092</name>
</gene>
<feature type="domain" description="EamA" evidence="8">
    <location>
        <begin position="17"/>
        <end position="151"/>
    </location>
</feature>